<dbReference type="SUPFAM" id="SSF56752">
    <property type="entry name" value="D-aminoacid aminotransferase-like PLP-dependent enzymes"/>
    <property type="match status" value="1"/>
</dbReference>
<dbReference type="AlphaFoldDB" id="A0A5C8L0V0"/>
<evidence type="ECO:0000313" key="3">
    <source>
        <dbReference type="EMBL" id="TXK65875.1"/>
    </source>
</evidence>
<dbReference type="InterPro" id="IPR043132">
    <property type="entry name" value="BCAT-like_C"/>
</dbReference>
<dbReference type="Gene3D" id="3.20.10.10">
    <property type="entry name" value="D-amino Acid Aminotransferase, subunit A, domain 2"/>
    <property type="match status" value="1"/>
</dbReference>
<dbReference type="Proteomes" id="UP000321248">
    <property type="component" value="Unassembled WGS sequence"/>
</dbReference>
<dbReference type="GO" id="GO:0005829">
    <property type="term" value="C:cytosol"/>
    <property type="evidence" value="ECO:0007669"/>
    <property type="project" value="TreeGrafter"/>
</dbReference>
<dbReference type="InterPro" id="IPR036038">
    <property type="entry name" value="Aminotransferase-like"/>
</dbReference>
<keyword evidence="4" id="KW-1185">Reference proteome</keyword>
<feature type="region of interest" description="Disordered" evidence="2">
    <location>
        <begin position="1"/>
        <end position="30"/>
    </location>
</feature>
<dbReference type="InterPro" id="IPR001544">
    <property type="entry name" value="Aminotrans_IV"/>
</dbReference>
<dbReference type="EMBL" id="VRTS01000001">
    <property type="protein sequence ID" value="TXK65875.1"/>
    <property type="molecule type" value="Genomic_DNA"/>
</dbReference>
<gene>
    <name evidence="3" type="ORF">FU658_01915</name>
</gene>
<reference evidence="3 4" key="1">
    <citation type="submission" date="2019-08" db="EMBL/GenBank/DDBJ databases">
        <authorList>
            <person name="Karlyshev A.V."/>
        </authorList>
    </citation>
    <scope>NUCLEOTIDE SEQUENCE [LARGE SCALE GENOMIC DNA]</scope>
    <source>
        <strain evidence="3 4">Alg18-2.2</strain>
    </source>
</reference>
<accession>A0A5C8L0V0</accession>
<sequence>MARCAHRRAGGRCRPGGAQTGADPGGGWAGVPPAGRLAPTVLLSVHALPEYARQGLDVAWSTIRLAVQPALAGIKHLNRLEQVLARREAAAAGADEALMLDMDGQVVCATAANVVVLRDGCWLTPPVSGSGVAGICRGWLIEQGLASETDVLPEQVEAAEAVILCNAVRGILPVARLGGRELPRPPAIDSILGELHAAMPAFAR</sequence>
<evidence type="ECO:0000256" key="1">
    <source>
        <dbReference type="ARBA" id="ARBA00009320"/>
    </source>
</evidence>
<dbReference type="Pfam" id="PF01063">
    <property type="entry name" value="Aminotran_4"/>
    <property type="match status" value="1"/>
</dbReference>
<dbReference type="GO" id="GO:0008153">
    <property type="term" value="P:4-aminobenzoate biosynthetic process"/>
    <property type="evidence" value="ECO:0007669"/>
    <property type="project" value="TreeGrafter"/>
</dbReference>
<comment type="caution">
    <text evidence="3">The sequence shown here is derived from an EMBL/GenBank/DDBJ whole genome shotgun (WGS) entry which is preliminary data.</text>
</comment>
<dbReference type="OrthoDB" id="9805628at2"/>
<feature type="compositionally biased region" description="Basic residues" evidence="2">
    <location>
        <begin position="1"/>
        <end position="11"/>
    </location>
</feature>
<proteinExistence type="inferred from homology"/>
<dbReference type="GO" id="GO:0008696">
    <property type="term" value="F:4-amino-4-deoxychorismate lyase activity"/>
    <property type="evidence" value="ECO:0007669"/>
    <property type="project" value="TreeGrafter"/>
</dbReference>
<evidence type="ECO:0008006" key="5">
    <source>
        <dbReference type="Google" id="ProtNLM"/>
    </source>
</evidence>
<dbReference type="PANTHER" id="PTHR42743:SF2">
    <property type="entry name" value="AMINODEOXYCHORISMATE LYASE"/>
    <property type="match status" value="1"/>
</dbReference>
<comment type="similarity">
    <text evidence="1">Belongs to the class-IV pyridoxal-phosphate-dependent aminotransferase family.</text>
</comment>
<evidence type="ECO:0000256" key="2">
    <source>
        <dbReference type="SAM" id="MobiDB-lite"/>
    </source>
</evidence>
<evidence type="ECO:0000313" key="4">
    <source>
        <dbReference type="Proteomes" id="UP000321248"/>
    </source>
</evidence>
<dbReference type="PANTHER" id="PTHR42743">
    <property type="entry name" value="AMINO-ACID AMINOTRANSFERASE"/>
    <property type="match status" value="1"/>
</dbReference>
<name>A0A5C8L0V0_9GAMM</name>
<dbReference type="InterPro" id="IPR050571">
    <property type="entry name" value="Class-IV_PLP-Dep_Aminotrnsfr"/>
</dbReference>
<protein>
    <recommendedName>
        <fullName evidence="5">Aminodeoxychorismate lyase</fullName>
    </recommendedName>
</protein>
<organism evidence="3 4">
    <name type="scientific">Alkalisalibacterium limincola</name>
    <dbReference type="NCBI Taxonomy" id="2699169"/>
    <lineage>
        <taxon>Bacteria</taxon>
        <taxon>Pseudomonadati</taxon>
        <taxon>Pseudomonadota</taxon>
        <taxon>Gammaproteobacteria</taxon>
        <taxon>Lysobacterales</taxon>
        <taxon>Lysobacteraceae</taxon>
        <taxon>Alkalisalibacterium</taxon>
    </lineage>
</organism>